<name>A0A926DRT6_9FIRM</name>
<dbReference type="AlphaFoldDB" id="A0A926DRT6"/>
<comment type="caution">
    <text evidence="1">The sequence shown here is derived from an EMBL/GenBank/DDBJ whole genome shotgun (WGS) entry which is preliminary data.</text>
</comment>
<dbReference type="EMBL" id="JACRSQ010000003">
    <property type="protein sequence ID" value="MBC8542637.1"/>
    <property type="molecule type" value="Genomic_DNA"/>
</dbReference>
<dbReference type="Pfam" id="PF02288">
    <property type="entry name" value="Dehydratase_MU"/>
    <property type="match status" value="1"/>
</dbReference>
<gene>
    <name evidence="1" type="ORF">H8730_03620</name>
</gene>
<dbReference type="SUPFAM" id="SSF52968">
    <property type="entry name" value="B12-dependent dehydatase associated subunit"/>
    <property type="match status" value="1"/>
</dbReference>
<dbReference type="Proteomes" id="UP000657006">
    <property type="component" value="Unassembled WGS sequence"/>
</dbReference>
<dbReference type="InterPro" id="IPR010254">
    <property type="entry name" value="B12-dep_deHydtase_bsu"/>
</dbReference>
<dbReference type="RefSeq" id="WP_177717306.1">
    <property type="nucleotide sequence ID" value="NZ_JACRSQ010000003.1"/>
</dbReference>
<keyword evidence="2" id="KW-1185">Reference proteome</keyword>
<sequence length="217" mass="24097">MALEQEIIEQVVRIVLEELRGRQQAQDSGERAEGTDPFLREIGEAKRGTDVKEVVIALGPAYGTVIRRTIGGLDHRKVLQEIQAGIEEEGMRSRIVKVYKTSDVAFIGKAGAALSGSGFSIGLQSKGTALIHQRDLYPLTNIELYPQAPLIDISMYRDIGKNAARYAKGLNVTPLTTKNDPNIRARYQVKAALMHTRETELVDRRAPTMEIELMDTH</sequence>
<proteinExistence type="predicted"/>
<evidence type="ECO:0000313" key="1">
    <source>
        <dbReference type="EMBL" id="MBC8542637.1"/>
    </source>
</evidence>
<organism evidence="1 2">
    <name type="scientific">Bianquea renquensis</name>
    <dbReference type="NCBI Taxonomy" id="2763661"/>
    <lineage>
        <taxon>Bacteria</taxon>
        <taxon>Bacillati</taxon>
        <taxon>Bacillota</taxon>
        <taxon>Clostridia</taxon>
        <taxon>Eubacteriales</taxon>
        <taxon>Bianqueaceae</taxon>
        <taxon>Bianquea</taxon>
    </lineage>
</organism>
<reference evidence="1" key="1">
    <citation type="submission" date="2020-08" db="EMBL/GenBank/DDBJ databases">
        <title>Genome public.</title>
        <authorList>
            <person name="Liu C."/>
            <person name="Sun Q."/>
        </authorList>
    </citation>
    <scope>NUCLEOTIDE SEQUENCE</scope>
    <source>
        <strain evidence="1">NSJ-32</strain>
    </source>
</reference>
<evidence type="ECO:0000313" key="2">
    <source>
        <dbReference type="Proteomes" id="UP000657006"/>
    </source>
</evidence>
<accession>A0A926DRT6</accession>
<dbReference type="NCBIfam" id="NF011616">
    <property type="entry name" value="PRK15042.1"/>
    <property type="match status" value="1"/>
</dbReference>
<dbReference type="Gene3D" id="3.40.50.10150">
    <property type="entry name" value="B12-dependent dehydatase associated subunit"/>
    <property type="match status" value="1"/>
</dbReference>
<dbReference type="InterPro" id="IPR003208">
    <property type="entry name" value="Dehydtase/Dehydtase_re"/>
</dbReference>
<protein>
    <submittedName>
        <fullName evidence="1">Propanediol/glycerol family dehydratase medium subunit</fullName>
    </submittedName>
</protein>